<dbReference type="Proteomes" id="UP001430953">
    <property type="component" value="Unassembled WGS sequence"/>
</dbReference>
<reference evidence="1 2" key="1">
    <citation type="submission" date="2023-03" db="EMBL/GenBank/DDBJ databases">
        <title>High recombination rates correlate with genetic variation in Cardiocondyla obscurior ants.</title>
        <authorList>
            <person name="Errbii M."/>
        </authorList>
    </citation>
    <scope>NUCLEOTIDE SEQUENCE [LARGE SCALE GENOMIC DNA]</scope>
    <source>
        <strain evidence="1">Alpha-2009</strain>
        <tissue evidence="1">Whole body</tissue>
    </source>
</reference>
<proteinExistence type="predicted"/>
<evidence type="ECO:0000313" key="2">
    <source>
        <dbReference type="Proteomes" id="UP001430953"/>
    </source>
</evidence>
<gene>
    <name evidence="1" type="ORF">PUN28_015866</name>
</gene>
<sequence length="99" mass="11443">MSPGGWLRCRTTFGWNAQRRLYGNAEKRSSISGRRIPRDRASSWILLTSPDDPPVFHHILLVDSSLLLLVQFLQLLPVHCLSHFRQIDLRRDLSRSGIH</sequence>
<organism evidence="1 2">
    <name type="scientific">Cardiocondyla obscurior</name>
    <dbReference type="NCBI Taxonomy" id="286306"/>
    <lineage>
        <taxon>Eukaryota</taxon>
        <taxon>Metazoa</taxon>
        <taxon>Ecdysozoa</taxon>
        <taxon>Arthropoda</taxon>
        <taxon>Hexapoda</taxon>
        <taxon>Insecta</taxon>
        <taxon>Pterygota</taxon>
        <taxon>Neoptera</taxon>
        <taxon>Endopterygota</taxon>
        <taxon>Hymenoptera</taxon>
        <taxon>Apocrita</taxon>
        <taxon>Aculeata</taxon>
        <taxon>Formicoidea</taxon>
        <taxon>Formicidae</taxon>
        <taxon>Myrmicinae</taxon>
        <taxon>Cardiocondyla</taxon>
    </lineage>
</organism>
<name>A0AAW2EPS0_9HYME</name>
<keyword evidence="2" id="KW-1185">Reference proteome</keyword>
<dbReference type="EMBL" id="JADYXP020000018">
    <property type="protein sequence ID" value="KAL0105684.1"/>
    <property type="molecule type" value="Genomic_DNA"/>
</dbReference>
<dbReference type="AlphaFoldDB" id="A0AAW2EPS0"/>
<evidence type="ECO:0000313" key="1">
    <source>
        <dbReference type="EMBL" id="KAL0105684.1"/>
    </source>
</evidence>
<protein>
    <submittedName>
        <fullName evidence="1">Uncharacterized protein</fullName>
    </submittedName>
</protein>
<comment type="caution">
    <text evidence="1">The sequence shown here is derived from an EMBL/GenBank/DDBJ whole genome shotgun (WGS) entry which is preliminary data.</text>
</comment>
<accession>A0AAW2EPS0</accession>